<name>A0ABC8TTF9_9AQUA</name>
<evidence type="ECO:0000313" key="3">
    <source>
        <dbReference type="Proteomes" id="UP001642360"/>
    </source>
</evidence>
<reference evidence="2 3" key="1">
    <citation type="submission" date="2024-02" db="EMBL/GenBank/DDBJ databases">
        <authorList>
            <person name="Vignale AGUSTIN F."/>
            <person name="Sosa J E."/>
            <person name="Modenutti C."/>
        </authorList>
    </citation>
    <scope>NUCLEOTIDE SEQUENCE [LARGE SCALE GENOMIC DNA]</scope>
</reference>
<proteinExistence type="predicted"/>
<sequence>MSLAMVGMTKTRGSSTSKASMNDQVPKVPLESESRKRQKVSYEAVIRGKVDTCKQMVDYRSLQK</sequence>
<protein>
    <submittedName>
        <fullName evidence="2">Uncharacterized protein</fullName>
    </submittedName>
</protein>
<feature type="compositionally biased region" description="Polar residues" evidence="1">
    <location>
        <begin position="11"/>
        <end position="23"/>
    </location>
</feature>
<dbReference type="AlphaFoldDB" id="A0ABC8TTF9"/>
<evidence type="ECO:0000256" key="1">
    <source>
        <dbReference type="SAM" id="MobiDB-lite"/>
    </source>
</evidence>
<feature type="non-terminal residue" evidence="2">
    <location>
        <position position="64"/>
    </location>
</feature>
<feature type="region of interest" description="Disordered" evidence="1">
    <location>
        <begin position="1"/>
        <end position="39"/>
    </location>
</feature>
<dbReference type="EMBL" id="CAUOFW020005613">
    <property type="protein sequence ID" value="CAK9170875.1"/>
    <property type="molecule type" value="Genomic_DNA"/>
</dbReference>
<keyword evidence="3" id="KW-1185">Reference proteome</keyword>
<dbReference type="Proteomes" id="UP001642360">
    <property type="component" value="Unassembled WGS sequence"/>
</dbReference>
<gene>
    <name evidence="2" type="ORF">ILEXP_LOCUS40395</name>
</gene>
<organism evidence="2 3">
    <name type="scientific">Ilex paraguariensis</name>
    <name type="common">yerba mate</name>
    <dbReference type="NCBI Taxonomy" id="185542"/>
    <lineage>
        <taxon>Eukaryota</taxon>
        <taxon>Viridiplantae</taxon>
        <taxon>Streptophyta</taxon>
        <taxon>Embryophyta</taxon>
        <taxon>Tracheophyta</taxon>
        <taxon>Spermatophyta</taxon>
        <taxon>Magnoliopsida</taxon>
        <taxon>eudicotyledons</taxon>
        <taxon>Gunneridae</taxon>
        <taxon>Pentapetalae</taxon>
        <taxon>asterids</taxon>
        <taxon>campanulids</taxon>
        <taxon>Aquifoliales</taxon>
        <taxon>Aquifoliaceae</taxon>
        <taxon>Ilex</taxon>
    </lineage>
</organism>
<accession>A0ABC8TTF9</accession>
<evidence type="ECO:0000313" key="2">
    <source>
        <dbReference type="EMBL" id="CAK9170875.1"/>
    </source>
</evidence>
<comment type="caution">
    <text evidence="2">The sequence shown here is derived from an EMBL/GenBank/DDBJ whole genome shotgun (WGS) entry which is preliminary data.</text>
</comment>